<evidence type="ECO:0000313" key="2">
    <source>
        <dbReference type="EMBL" id="KNZ49990.1"/>
    </source>
</evidence>
<evidence type="ECO:0000313" key="3">
    <source>
        <dbReference type="Proteomes" id="UP000037035"/>
    </source>
</evidence>
<dbReference type="EMBL" id="LAVV01009786">
    <property type="protein sequence ID" value="KNZ49990.1"/>
    <property type="molecule type" value="Genomic_DNA"/>
</dbReference>
<dbReference type="VEuPathDB" id="FungiDB:VP01_4656g2"/>
<proteinExistence type="predicted"/>
<evidence type="ECO:0000256" key="1">
    <source>
        <dbReference type="SAM" id="SignalP"/>
    </source>
</evidence>
<reference evidence="2 3" key="1">
    <citation type="submission" date="2015-08" db="EMBL/GenBank/DDBJ databases">
        <title>Next Generation Sequencing and Analysis of the Genome of Puccinia sorghi L Schw, the Causal Agent of Maize Common Rust.</title>
        <authorList>
            <person name="Rochi L."/>
            <person name="Burguener G."/>
            <person name="Darino M."/>
            <person name="Turjanski A."/>
            <person name="Kreff E."/>
            <person name="Dieguez M.J."/>
            <person name="Sacco F."/>
        </authorList>
    </citation>
    <scope>NUCLEOTIDE SEQUENCE [LARGE SCALE GENOMIC DNA]</scope>
    <source>
        <strain evidence="2 3">RO10H11247</strain>
    </source>
</reference>
<sequence length="122" mass="12722">MHFSSAVKSFILISIHCQGIIGLQIFNCPDPKTPVGLCRRATKLDANSEPLSFAISQATQAGQTATCEQVAFNNFPADNAMCCTVEFGALTGRITLDAPNAFSTVNADALTGTCAVVPSAVP</sequence>
<keyword evidence="3" id="KW-1185">Reference proteome</keyword>
<comment type="caution">
    <text evidence="2">The sequence shown here is derived from an EMBL/GenBank/DDBJ whole genome shotgun (WGS) entry which is preliminary data.</text>
</comment>
<accession>A0A0L6UQ79</accession>
<dbReference type="AlphaFoldDB" id="A0A0L6UQ79"/>
<organism evidence="2 3">
    <name type="scientific">Puccinia sorghi</name>
    <dbReference type="NCBI Taxonomy" id="27349"/>
    <lineage>
        <taxon>Eukaryota</taxon>
        <taxon>Fungi</taxon>
        <taxon>Dikarya</taxon>
        <taxon>Basidiomycota</taxon>
        <taxon>Pucciniomycotina</taxon>
        <taxon>Pucciniomycetes</taxon>
        <taxon>Pucciniales</taxon>
        <taxon>Pucciniaceae</taxon>
        <taxon>Puccinia</taxon>
    </lineage>
</organism>
<name>A0A0L6UQ79_9BASI</name>
<dbReference type="Proteomes" id="UP000037035">
    <property type="component" value="Unassembled WGS sequence"/>
</dbReference>
<protein>
    <submittedName>
        <fullName evidence="2">Uncharacterized protein</fullName>
    </submittedName>
</protein>
<feature type="signal peptide" evidence="1">
    <location>
        <begin position="1"/>
        <end position="22"/>
    </location>
</feature>
<gene>
    <name evidence="2" type="ORF">VP01_4656g2</name>
</gene>
<feature type="chain" id="PRO_5005567817" evidence="1">
    <location>
        <begin position="23"/>
        <end position="122"/>
    </location>
</feature>
<dbReference type="OrthoDB" id="2495210at2759"/>
<keyword evidence="1" id="KW-0732">Signal</keyword>